<gene>
    <name evidence="7" type="ORF">RNJ44_00789</name>
</gene>
<dbReference type="Pfam" id="PF07106">
    <property type="entry name" value="WHD_TBPIP"/>
    <property type="match status" value="1"/>
</dbReference>
<evidence type="ECO:0000256" key="5">
    <source>
        <dbReference type="ARBA" id="ARBA00023254"/>
    </source>
</evidence>
<accession>A0ABR4NS82</accession>
<evidence type="ECO:0000313" key="8">
    <source>
        <dbReference type="Proteomes" id="UP001623330"/>
    </source>
</evidence>
<dbReference type="PANTHER" id="PTHR15938:SF0">
    <property type="entry name" value="HOMOLOGOUS-PAIRING PROTEIN 2 HOMOLOG"/>
    <property type="match status" value="1"/>
</dbReference>
<comment type="caution">
    <text evidence="7">The sequence shown here is derived from an EMBL/GenBank/DDBJ whole genome shotgun (WGS) entry which is preliminary data.</text>
</comment>
<dbReference type="Gene3D" id="1.10.10.10">
    <property type="entry name" value="Winged helix-like DNA-binding domain superfamily/Winged helix DNA-binding domain"/>
    <property type="match status" value="1"/>
</dbReference>
<comment type="similarity">
    <text evidence="2">Belongs to the HOP2 family.</text>
</comment>
<comment type="subcellular location">
    <subcellularLocation>
        <location evidence="1">Nucleus</location>
    </subcellularLocation>
</comment>
<reference evidence="7 8" key="1">
    <citation type="submission" date="2024-05" db="EMBL/GenBank/DDBJ databases">
        <title>Long read based assembly of the Candida bracarensis genome reveals expanded adhesin content.</title>
        <authorList>
            <person name="Marcet-Houben M."/>
            <person name="Ksiezopolska E."/>
            <person name="Gabaldon T."/>
        </authorList>
    </citation>
    <scope>NUCLEOTIDE SEQUENCE [LARGE SCALE GENOMIC DNA]</scope>
    <source>
        <strain evidence="7 8">CBM6</strain>
    </source>
</reference>
<proteinExistence type="inferred from homology"/>
<keyword evidence="8" id="KW-1185">Reference proteome</keyword>
<keyword evidence="5" id="KW-0469">Meiosis</keyword>
<dbReference type="InterPro" id="IPR036388">
    <property type="entry name" value="WH-like_DNA-bd_sf"/>
</dbReference>
<evidence type="ECO:0000313" key="7">
    <source>
        <dbReference type="EMBL" id="KAL3231150.1"/>
    </source>
</evidence>
<evidence type="ECO:0000256" key="2">
    <source>
        <dbReference type="ARBA" id="ARBA00007922"/>
    </source>
</evidence>
<organism evidence="7 8">
    <name type="scientific">Nakaseomyces bracarensis</name>
    <dbReference type="NCBI Taxonomy" id="273131"/>
    <lineage>
        <taxon>Eukaryota</taxon>
        <taxon>Fungi</taxon>
        <taxon>Dikarya</taxon>
        <taxon>Ascomycota</taxon>
        <taxon>Saccharomycotina</taxon>
        <taxon>Saccharomycetes</taxon>
        <taxon>Saccharomycetales</taxon>
        <taxon>Saccharomycetaceae</taxon>
        <taxon>Nakaseomyces</taxon>
    </lineage>
</organism>
<name>A0ABR4NS82_9SACH</name>
<evidence type="ECO:0000256" key="4">
    <source>
        <dbReference type="ARBA" id="ARBA00023242"/>
    </source>
</evidence>
<dbReference type="EMBL" id="JBEVYD010000008">
    <property type="protein sequence ID" value="KAL3231150.1"/>
    <property type="molecule type" value="Genomic_DNA"/>
</dbReference>
<feature type="domain" description="Homologous-pairing protein 2 winged helix" evidence="6">
    <location>
        <begin position="17"/>
        <end position="78"/>
    </location>
</feature>
<dbReference type="Proteomes" id="UP001623330">
    <property type="component" value="Unassembled WGS sequence"/>
</dbReference>
<keyword evidence="4" id="KW-0539">Nucleus</keyword>
<dbReference type="InterPro" id="IPR010776">
    <property type="entry name" value="Hop2_WH_dom"/>
</dbReference>
<evidence type="ECO:0000256" key="1">
    <source>
        <dbReference type="ARBA" id="ARBA00004123"/>
    </source>
</evidence>
<protein>
    <submittedName>
        <fullName evidence="7">Homologous-pairing protein 2</fullName>
    </submittedName>
</protein>
<sequence>MPPKKKQCTNKVEDSVETIIENYLKEQYKPFTVSDIVNNLQKQHKISKTNAIKALEALDSKGKIISKVFGKITLYCCKEQDLALPKGIDPDQFSYELISNLREEFRLLQKDKGELLGKLNQLNSYPKNSEILDVLKMHKAELKTIEKRISDLKENWDPKNEEKIKELKNLQLLVNKDINKRSKIIGTLLAVIKQANVVPKGDSMDEFLVCFFNYFVNFLK</sequence>
<keyword evidence="3" id="KW-0233">DNA recombination</keyword>
<evidence type="ECO:0000259" key="6">
    <source>
        <dbReference type="Pfam" id="PF07106"/>
    </source>
</evidence>
<dbReference type="PANTHER" id="PTHR15938">
    <property type="entry name" value="TBP-1 INTERACTING PROTEIN"/>
    <property type="match status" value="1"/>
</dbReference>
<evidence type="ECO:0000256" key="3">
    <source>
        <dbReference type="ARBA" id="ARBA00023172"/>
    </source>
</evidence>